<keyword evidence="8" id="KW-1185">Reference proteome</keyword>
<keyword evidence="1" id="KW-0547">Nucleotide-binding</keyword>
<evidence type="ECO:0000259" key="4">
    <source>
        <dbReference type="Pfam" id="PF05970"/>
    </source>
</evidence>
<feature type="domain" description="Helitron helicase-like" evidence="5">
    <location>
        <begin position="842"/>
        <end position="1012"/>
    </location>
</feature>
<dbReference type="PANTHER" id="PTHR47642:SF5">
    <property type="entry name" value="ATP-DEPENDENT DNA HELICASE"/>
    <property type="match status" value="1"/>
</dbReference>
<dbReference type="InterPro" id="IPR010285">
    <property type="entry name" value="DNA_helicase_pif1-like_DEAD"/>
</dbReference>
<feature type="domain" description="DNA helicase Pif1-like DEAD-box helicase" evidence="4">
    <location>
        <begin position="1780"/>
        <end position="1914"/>
    </location>
</feature>
<dbReference type="InterPro" id="IPR027417">
    <property type="entry name" value="P-loop_NTPase"/>
</dbReference>
<keyword evidence="1" id="KW-0067">ATP-binding</keyword>
<dbReference type="InterPro" id="IPR046700">
    <property type="entry name" value="DUF6570"/>
</dbReference>
<dbReference type="Gene3D" id="3.40.50.300">
    <property type="entry name" value="P-loop containing nucleotide triphosphate hydrolases"/>
    <property type="match status" value="1"/>
</dbReference>
<protein>
    <recommendedName>
        <fullName evidence="1">ATP-dependent DNA helicase</fullName>
        <ecNumber evidence="1">5.6.2.3</ecNumber>
    </recommendedName>
</protein>
<name>A0ABP0SUS4_9DINO</name>
<comment type="cofactor">
    <cofactor evidence="1">
        <name>Mg(2+)</name>
        <dbReference type="ChEBI" id="CHEBI:18420"/>
    </cofactor>
</comment>
<reference evidence="7 8" key="1">
    <citation type="submission" date="2024-02" db="EMBL/GenBank/DDBJ databases">
        <authorList>
            <person name="Chen Y."/>
            <person name="Shah S."/>
            <person name="Dougan E. K."/>
            <person name="Thang M."/>
            <person name="Chan C."/>
        </authorList>
    </citation>
    <scope>NUCLEOTIDE SEQUENCE [LARGE SCALE GENOMIC DNA]</scope>
</reference>
<evidence type="ECO:0000256" key="1">
    <source>
        <dbReference type="RuleBase" id="RU363044"/>
    </source>
</evidence>
<dbReference type="Pfam" id="PF20209">
    <property type="entry name" value="DUF6570"/>
    <property type="match status" value="1"/>
</dbReference>
<dbReference type="InterPro" id="IPR025476">
    <property type="entry name" value="Helitron_helicase-like"/>
</dbReference>
<evidence type="ECO:0000256" key="3">
    <source>
        <dbReference type="SAM" id="MobiDB-lite"/>
    </source>
</evidence>
<feature type="coiled-coil region" evidence="2">
    <location>
        <begin position="1677"/>
        <end position="1734"/>
    </location>
</feature>
<feature type="non-terminal residue" evidence="7">
    <location>
        <position position="2238"/>
    </location>
</feature>
<evidence type="ECO:0000259" key="5">
    <source>
        <dbReference type="Pfam" id="PF14214"/>
    </source>
</evidence>
<dbReference type="Proteomes" id="UP001642484">
    <property type="component" value="Unassembled WGS sequence"/>
</dbReference>
<evidence type="ECO:0000313" key="7">
    <source>
        <dbReference type="EMBL" id="CAK9116167.1"/>
    </source>
</evidence>
<dbReference type="InterPro" id="IPR051055">
    <property type="entry name" value="PIF1_helicase"/>
</dbReference>
<dbReference type="Pfam" id="PF14214">
    <property type="entry name" value="Helitron_like_N"/>
    <property type="match status" value="1"/>
</dbReference>
<accession>A0ABP0SUS4</accession>
<sequence length="2238" mass="248042">MSRITLAYRGRTYRPSLAHCHARVFHDEVEFLKTHPGWLGQSWTHGQFAEIVSALECVFGQAAAPSFAARIRIRRRYRGSDLSLTVPEPFFFRATVAIESLLTSSEVSLEDMRVQWKRLVVVGSAHLGAVFARGTNHSLPAAIPRPIATFGQVWETICSSSCLQHMHYTKAVFTRIWAACVTHFSDAAGRTSSTLVSRCFGRNWTMQVLLADVIPAQLAIEQLLLDMPDSLEAMNTAWHALQDRFPLPTVRDIPPDVRFGAMTFTYDMAPAAFAPRHYSSDPVADIPCFASSSPLARHFCQLCGFHTPAESVWEKHLEDHGGPSSYRAQVLATEAQKWPAAVDPTVIRHCVSQYAQTFWERMSTATTFCGCCAMPSTFSAVQQHDLRSADFSLNELHELFSAQSYLTAHSALYPEFPPASFVGLPFDVLLQAGVPCPLPLASGFTDAWLLRLNTLALNEWTVAADNPEVPLHISLCSDCCGALRGSQPRMPARALANGNLCLSFPSELRGLSFAERIFIARGFTLRRLHTLPGRAAPQDRQKAMSGNVVSFPQEAASLLRHLPRHPQEASELLTVFFPPDQAPDPRAYPAYVVRRDRVQLALEWLQRHNPFYADMCIDFEILALLPQDGIPSEFFLPSADASILQVEVGPADAQVMAADTCEPTPHSDDASSHPDLPLAAAVLDTEGEGLAPMEMWSHALPRRAASRPVEAPTVPAEFDAIVPHGPDPLSSFDLGYWPLCFPHLFPYGDGVAGGARRTRCFDKTWARHLLLRMDRAPKDFHWSLDIDFIAVLFGVLHRKDFLQAVQAKIRTPGFLRVAADFEHLLHTDFSEILRLLGDSGGLPEALRNPLAPDSLKRVLRCMEIVSGVVPCTDASRRRMRHQLRALQVWQGLPSIFFTLNPADTRHPFTLYYSSCPEQPWQPCSTEHDLTEALAQVNLLQRMAADPVAVARAFHEHVQLFLKELLGCITPGGAAWGDGVASGMGSGLLGPVAAYYGVTEPQLRGSLHLHMLIHLYAFSTPAAFLARLQSVWGTLADRLLQWTSSLLATSLESIPRAWNLPCDSQASFTALQPLPYSTRQRALLSAHEAAMWDFDLASQTWFLASTTEHFCPQPPWFEPPADSSGPALLFAPWPRQYLMQAGDAADWSRHLLFDLRHSALHCCLHECRPRTCHKGAIGRLGFCRMGFWHWCNVNPALQPPVWQRRHGLPLQDRPTVGSVPPLAGVLLTERHHPFHTRFNAGVLAAVKCNHDLSVLVRAPEAAAALDAEHFATQLASSTQLATFYITGYMSKVQPHLTNLWHLLEQGQRRLEHELQQQASAGAVLVGPSLMGKTLNRMLSSCQRRAHKSLPEMCHYLLGYPEAYSSHAFRPLFVGNLLCRAASLLPLAHTNLPEPESVAWVPRGPGANDNTEGASSTAAQPSRLNLMTQELDYMHRGPALQLWPLYFYVAAVSRSTGQRCSAGAYLEPFAPDHPNAAYAVQKIALTDPWLVPQVVGRAVPSAEKDPELRAVLKYRRRGLLRSMISWPILRLYGPHRLHAQHLLRRNIGRTVLWSHFSVCIVLSHKLLCLYPRAAPVLSAGVWDTIANFDALNGSLIDDNLRAVRHHPGVLAGDAAASEFVPPVPGPHTFEDDVASNPSDMPMDEDFYEADLPLHTASAACMHHFDETWSGVRLYAERCCSALNLRAAEYASELHALQQRVTAPSREFRHSPQLLHSESLAARLEQLRSDVRQWRQAWLAAGCCNAPDGSLNAKQALFLVVYGLHLQERVSAASASTHAPRADFILLGGPGTGKTHMLKEVLKLQNLFFPHSTQQCSYMNSAARLIGGRTLHTALDLPRKNHKLGQQNLVSRKEQLLSQWRDILLLCIDEISMLPADLFSACELRAQQVKNNTDALWGNMSLLLTGDFLQLPPVAAQTLAGSPDAIPSSASSAPSTAQPDQRRLNAAQGRRLWRDISRCVLLSVSHRSHGPLQHFLQLMRTGTIPSAAWDVLLRRVLQPHDTRLREPKYWSNAACVGVLRHSIRALACLHRAHQLAFLAGQRLLLCICIDSCRRGADGSLSHPGLLRYLCSVDNLTETQNLPGILFLWHGCALTLEEKVADRYGLVRGCQGELQHLVLHPDEPTFDLSPDLEPHILTYMPCSLTLQVPQATFVQSALLECGQCALFPITRDWQHSTKADGLPFLDQTTRDMLLGSTLSITRRQFPCTNPLACTAYNLQGQTVAAMLADLSRPLGMRRAHTS</sequence>
<keyword evidence="1" id="KW-0233">DNA recombination</keyword>
<dbReference type="SUPFAM" id="SSF52540">
    <property type="entry name" value="P-loop containing nucleoside triphosphate hydrolases"/>
    <property type="match status" value="1"/>
</dbReference>
<feature type="compositionally biased region" description="Low complexity" evidence="3">
    <location>
        <begin position="1917"/>
        <end position="1936"/>
    </location>
</feature>
<gene>
    <name evidence="7" type="ORF">CCMP2556_LOCUS53822</name>
</gene>
<comment type="similarity">
    <text evidence="1">Belongs to the helicase family.</text>
</comment>
<keyword evidence="1" id="KW-0234">DNA repair</keyword>
<feature type="domain" description="DUF6570" evidence="6">
    <location>
        <begin position="488"/>
        <end position="622"/>
    </location>
</feature>
<dbReference type="PANTHER" id="PTHR47642">
    <property type="entry name" value="ATP-DEPENDENT DNA HELICASE"/>
    <property type="match status" value="1"/>
</dbReference>
<evidence type="ECO:0000313" key="8">
    <source>
        <dbReference type="Proteomes" id="UP001642484"/>
    </source>
</evidence>
<dbReference type="Pfam" id="PF05970">
    <property type="entry name" value="PIF1"/>
    <property type="match status" value="1"/>
</dbReference>
<dbReference type="EC" id="5.6.2.3" evidence="1"/>
<organism evidence="7 8">
    <name type="scientific">Durusdinium trenchii</name>
    <dbReference type="NCBI Taxonomy" id="1381693"/>
    <lineage>
        <taxon>Eukaryota</taxon>
        <taxon>Sar</taxon>
        <taxon>Alveolata</taxon>
        <taxon>Dinophyceae</taxon>
        <taxon>Suessiales</taxon>
        <taxon>Symbiodiniaceae</taxon>
        <taxon>Durusdinium</taxon>
    </lineage>
</organism>
<evidence type="ECO:0000256" key="2">
    <source>
        <dbReference type="SAM" id="Coils"/>
    </source>
</evidence>
<dbReference type="EMBL" id="CAXAMN010028335">
    <property type="protein sequence ID" value="CAK9116167.1"/>
    <property type="molecule type" value="Genomic_DNA"/>
</dbReference>
<feature type="region of interest" description="Disordered" evidence="3">
    <location>
        <begin position="1917"/>
        <end position="1941"/>
    </location>
</feature>
<keyword evidence="1" id="KW-0227">DNA damage</keyword>
<comment type="caution">
    <text evidence="7">The sequence shown here is derived from an EMBL/GenBank/DDBJ whole genome shotgun (WGS) entry which is preliminary data.</text>
</comment>
<keyword evidence="2" id="KW-0175">Coiled coil</keyword>
<keyword evidence="1" id="KW-0378">Hydrolase</keyword>
<evidence type="ECO:0000259" key="6">
    <source>
        <dbReference type="Pfam" id="PF20209"/>
    </source>
</evidence>
<proteinExistence type="inferred from homology"/>
<keyword evidence="1" id="KW-0347">Helicase</keyword>
<comment type="catalytic activity">
    <reaction evidence="1">
        <text>ATP + H2O = ADP + phosphate + H(+)</text>
        <dbReference type="Rhea" id="RHEA:13065"/>
        <dbReference type="ChEBI" id="CHEBI:15377"/>
        <dbReference type="ChEBI" id="CHEBI:15378"/>
        <dbReference type="ChEBI" id="CHEBI:30616"/>
        <dbReference type="ChEBI" id="CHEBI:43474"/>
        <dbReference type="ChEBI" id="CHEBI:456216"/>
        <dbReference type="EC" id="5.6.2.3"/>
    </reaction>
</comment>